<dbReference type="Pfam" id="PF00954">
    <property type="entry name" value="S_locus_glycop"/>
    <property type="match status" value="1"/>
</dbReference>
<dbReference type="SUPFAM" id="SSF56112">
    <property type="entry name" value="Protein kinase-like (PK-like)"/>
    <property type="match status" value="1"/>
</dbReference>
<evidence type="ECO:0000256" key="1">
    <source>
        <dbReference type="ARBA" id="ARBA00004251"/>
    </source>
</evidence>
<evidence type="ECO:0000256" key="6">
    <source>
        <dbReference type="ARBA" id="ARBA00022729"/>
    </source>
</evidence>
<evidence type="ECO:0000256" key="14">
    <source>
        <dbReference type="ARBA" id="ARBA00047899"/>
    </source>
</evidence>
<evidence type="ECO:0000256" key="8">
    <source>
        <dbReference type="ARBA" id="ARBA00022777"/>
    </source>
</evidence>
<evidence type="ECO:0000259" key="18">
    <source>
        <dbReference type="PROSITE" id="PS50011"/>
    </source>
</evidence>
<evidence type="ECO:0000256" key="13">
    <source>
        <dbReference type="ARBA" id="ARBA00023180"/>
    </source>
</evidence>
<keyword evidence="10 17" id="KW-1133">Transmembrane helix</keyword>
<name>A0A1R3H3T9_9ROSI</name>
<dbReference type="Pfam" id="PF11883">
    <property type="entry name" value="DUF3403"/>
    <property type="match status" value="1"/>
</dbReference>
<keyword evidence="22" id="KW-1185">Reference proteome</keyword>
<dbReference type="CDD" id="cd14066">
    <property type="entry name" value="STKc_IRAK"/>
    <property type="match status" value="1"/>
</dbReference>
<keyword evidence="9 16" id="KW-0067">ATP-binding</keyword>
<dbReference type="SUPFAM" id="SSF51110">
    <property type="entry name" value="alpha-D-mannose-specific plant lectins"/>
    <property type="match status" value="1"/>
</dbReference>
<evidence type="ECO:0000259" key="19">
    <source>
        <dbReference type="PROSITE" id="PS50927"/>
    </source>
</evidence>
<comment type="similarity">
    <text evidence="16">Belongs to the protein kinase superfamily. Ser/Thr protein kinase family.</text>
</comment>
<dbReference type="FunFam" id="1.10.510.10:FF:001023">
    <property type="entry name" value="Os07g0541700 protein"/>
    <property type="match status" value="1"/>
</dbReference>
<dbReference type="PANTHER" id="PTHR27002">
    <property type="entry name" value="RECEPTOR-LIKE SERINE/THREONINE-PROTEIN KINASE SD1-8"/>
    <property type="match status" value="1"/>
</dbReference>
<keyword evidence="12" id="KW-1015">Disulfide bond</keyword>
<comment type="catalytic activity">
    <reaction evidence="15 16">
        <text>L-seryl-[protein] + ATP = O-phospho-L-seryl-[protein] + ADP + H(+)</text>
        <dbReference type="Rhea" id="RHEA:17989"/>
        <dbReference type="Rhea" id="RHEA-COMP:9863"/>
        <dbReference type="Rhea" id="RHEA-COMP:11604"/>
        <dbReference type="ChEBI" id="CHEBI:15378"/>
        <dbReference type="ChEBI" id="CHEBI:29999"/>
        <dbReference type="ChEBI" id="CHEBI:30616"/>
        <dbReference type="ChEBI" id="CHEBI:83421"/>
        <dbReference type="ChEBI" id="CHEBI:456216"/>
        <dbReference type="EC" id="2.7.11.1"/>
    </reaction>
</comment>
<gene>
    <name evidence="21" type="ORF">COLO4_31646</name>
</gene>
<dbReference type="Gene3D" id="1.10.510.10">
    <property type="entry name" value="Transferase(Phosphotransferase) domain 1"/>
    <property type="match status" value="1"/>
</dbReference>
<evidence type="ECO:0000256" key="3">
    <source>
        <dbReference type="ARBA" id="ARBA00022527"/>
    </source>
</evidence>
<evidence type="ECO:0000256" key="16">
    <source>
        <dbReference type="PIRNR" id="PIRNR000641"/>
    </source>
</evidence>
<evidence type="ECO:0000256" key="7">
    <source>
        <dbReference type="ARBA" id="ARBA00022741"/>
    </source>
</evidence>
<dbReference type="PROSITE" id="PS50927">
    <property type="entry name" value="BULB_LECTIN"/>
    <property type="match status" value="1"/>
</dbReference>
<comment type="catalytic activity">
    <reaction evidence="14 16">
        <text>L-threonyl-[protein] + ATP = O-phospho-L-threonyl-[protein] + ADP + H(+)</text>
        <dbReference type="Rhea" id="RHEA:46608"/>
        <dbReference type="Rhea" id="RHEA-COMP:11060"/>
        <dbReference type="Rhea" id="RHEA-COMP:11605"/>
        <dbReference type="ChEBI" id="CHEBI:15378"/>
        <dbReference type="ChEBI" id="CHEBI:30013"/>
        <dbReference type="ChEBI" id="CHEBI:30616"/>
        <dbReference type="ChEBI" id="CHEBI:61977"/>
        <dbReference type="ChEBI" id="CHEBI:456216"/>
        <dbReference type="EC" id="2.7.11.1"/>
    </reaction>
</comment>
<dbReference type="PANTHER" id="PTHR27002:SF422">
    <property type="entry name" value="RECEPTOR-LIKE SERINE_THREONINE-PROTEIN KINASE"/>
    <property type="match status" value="1"/>
</dbReference>
<keyword evidence="3 16" id="KW-0723">Serine/threonine-protein kinase</keyword>
<evidence type="ECO:0000256" key="5">
    <source>
        <dbReference type="ARBA" id="ARBA00022692"/>
    </source>
</evidence>
<dbReference type="Pfam" id="PF01453">
    <property type="entry name" value="B_lectin"/>
    <property type="match status" value="1"/>
</dbReference>
<keyword evidence="13" id="KW-0325">Glycoprotein</keyword>
<keyword evidence="5 17" id="KW-0812">Transmembrane</keyword>
<evidence type="ECO:0000256" key="11">
    <source>
        <dbReference type="ARBA" id="ARBA00023136"/>
    </source>
</evidence>
<dbReference type="EMBL" id="AWUE01020864">
    <property type="protein sequence ID" value="OMO64989.1"/>
    <property type="molecule type" value="Genomic_DNA"/>
</dbReference>
<dbReference type="Pfam" id="PF07714">
    <property type="entry name" value="PK_Tyr_Ser-Thr"/>
    <property type="match status" value="1"/>
</dbReference>
<dbReference type="Gene3D" id="2.90.10.10">
    <property type="entry name" value="Bulb-type lectin domain"/>
    <property type="match status" value="1"/>
</dbReference>
<dbReference type="InterPro" id="IPR000719">
    <property type="entry name" value="Prot_kinase_dom"/>
</dbReference>
<dbReference type="OrthoDB" id="1910371at2759"/>
<dbReference type="PIRSF" id="PIRSF000641">
    <property type="entry name" value="SRK"/>
    <property type="match status" value="1"/>
</dbReference>
<dbReference type="InterPro" id="IPR003609">
    <property type="entry name" value="Pan_app"/>
</dbReference>
<evidence type="ECO:0000256" key="15">
    <source>
        <dbReference type="ARBA" id="ARBA00048679"/>
    </source>
</evidence>
<dbReference type="InterPro" id="IPR021820">
    <property type="entry name" value="S-locus_recpt_kinase_C"/>
</dbReference>
<dbReference type="InterPro" id="IPR008271">
    <property type="entry name" value="Ser/Thr_kinase_AS"/>
</dbReference>
<dbReference type="GO" id="GO:0004674">
    <property type="term" value="F:protein serine/threonine kinase activity"/>
    <property type="evidence" value="ECO:0007669"/>
    <property type="project" value="UniProtKB-KW"/>
</dbReference>
<dbReference type="GO" id="GO:0048544">
    <property type="term" value="P:recognition of pollen"/>
    <property type="evidence" value="ECO:0007669"/>
    <property type="project" value="InterPro"/>
</dbReference>
<evidence type="ECO:0000259" key="20">
    <source>
        <dbReference type="PROSITE" id="PS50948"/>
    </source>
</evidence>
<dbReference type="CDD" id="cd01098">
    <property type="entry name" value="PAN_AP_plant"/>
    <property type="match status" value="1"/>
</dbReference>
<keyword evidence="6" id="KW-0732">Signal</keyword>
<feature type="domain" description="Protein kinase" evidence="18">
    <location>
        <begin position="454"/>
        <end position="727"/>
    </location>
</feature>
<organism evidence="21 22">
    <name type="scientific">Corchorus olitorius</name>
    <dbReference type="NCBI Taxonomy" id="93759"/>
    <lineage>
        <taxon>Eukaryota</taxon>
        <taxon>Viridiplantae</taxon>
        <taxon>Streptophyta</taxon>
        <taxon>Embryophyta</taxon>
        <taxon>Tracheophyta</taxon>
        <taxon>Spermatophyta</taxon>
        <taxon>Magnoliopsida</taxon>
        <taxon>eudicotyledons</taxon>
        <taxon>Gunneridae</taxon>
        <taxon>Pentapetalae</taxon>
        <taxon>rosids</taxon>
        <taxon>malvids</taxon>
        <taxon>Malvales</taxon>
        <taxon>Malvaceae</taxon>
        <taxon>Grewioideae</taxon>
        <taxon>Apeibeae</taxon>
        <taxon>Corchorus</taxon>
    </lineage>
</organism>
<comment type="subcellular location">
    <subcellularLocation>
        <location evidence="1">Cell membrane</location>
        <topology evidence="1">Single-pass type I membrane protein</topology>
    </subcellularLocation>
</comment>
<keyword evidence="8 16" id="KW-0418">Kinase</keyword>
<dbReference type="InterPro" id="IPR036426">
    <property type="entry name" value="Bulb-type_lectin_dom_sf"/>
</dbReference>
<dbReference type="FunFam" id="3.30.200.20:FF:000195">
    <property type="entry name" value="G-type lectin S-receptor-like serine/threonine-protein kinase"/>
    <property type="match status" value="1"/>
</dbReference>
<comment type="caution">
    <text evidence="21">The sequence shown here is derived from an EMBL/GenBank/DDBJ whole genome shotgun (WGS) entry which is preliminary data.</text>
</comment>
<dbReference type="SMART" id="SM00108">
    <property type="entry name" value="B_lectin"/>
    <property type="match status" value="1"/>
</dbReference>
<dbReference type="InterPro" id="IPR001480">
    <property type="entry name" value="Bulb-type_lectin_dom"/>
</dbReference>
<dbReference type="EC" id="2.7.11.1" evidence="16"/>
<dbReference type="InterPro" id="IPR001245">
    <property type="entry name" value="Ser-Thr/Tyr_kinase_cat_dom"/>
</dbReference>
<evidence type="ECO:0000256" key="10">
    <source>
        <dbReference type="ARBA" id="ARBA00022989"/>
    </source>
</evidence>
<evidence type="ECO:0000313" key="21">
    <source>
        <dbReference type="EMBL" id="OMO64989.1"/>
    </source>
</evidence>
<dbReference type="GO" id="GO:0005524">
    <property type="term" value="F:ATP binding"/>
    <property type="evidence" value="ECO:0007669"/>
    <property type="project" value="UniProtKB-KW"/>
</dbReference>
<keyword evidence="11 17" id="KW-0472">Membrane</keyword>
<accession>A0A1R3H3T9</accession>
<dbReference type="Gene3D" id="3.30.200.20">
    <property type="entry name" value="Phosphorylase Kinase, domain 1"/>
    <property type="match status" value="1"/>
</dbReference>
<dbReference type="PROSITE" id="PS50011">
    <property type="entry name" value="PROTEIN_KINASE_DOM"/>
    <property type="match status" value="1"/>
</dbReference>
<dbReference type="GO" id="GO:0106310">
    <property type="term" value="F:protein serine kinase activity"/>
    <property type="evidence" value="ECO:0007669"/>
    <property type="project" value="RHEA"/>
</dbReference>
<dbReference type="AlphaFoldDB" id="A0A1R3H3T9"/>
<dbReference type="STRING" id="93759.A0A1R3H3T9"/>
<keyword evidence="7 16" id="KW-0547">Nucleotide-binding</keyword>
<keyword evidence="2" id="KW-1003">Cell membrane</keyword>
<evidence type="ECO:0000256" key="2">
    <source>
        <dbReference type="ARBA" id="ARBA00022475"/>
    </source>
</evidence>
<dbReference type="InterPro" id="IPR000858">
    <property type="entry name" value="S_locus_glycoprot_dom"/>
</dbReference>
<feature type="transmembrane region" description="Helical" evidence="17">
    <location>
        <begin position="370"/>
        <end position="393"/>
    </location>
</feature>
<proteinExistence type="inferred from homology"/>
<feature type="domain" description="Apple" evidence="20">
    <location>
        <begin position="273"/>
        <end position="355"/>
    </location>
</feature>
<dbReference type="InterPro" id="IPR011009">
    <property type="entry name" value="Kinase-like_dom_sf"/>
</dbReference>
<dbReference type="GO" id="GO:0005886">
    <property type="term" value="C:plasma membrane"/>
    <property type="evidence" value="ECO:0007669"/>
    <property type="project" value="UniProtKB-SubCell"/>
</dbReference>
<reference evidence="22" key="1">
    <citation type="submission" date="2013-09" db="EMBL/GenBank/DDBJ databases">
        <title>Corchorus olitorius genome sequencing.</title>
        <authorList>
            <person name="Alam M."/>
            <person name="Haque M.S."/>
            <person name="Islam M.S."/>
            <person name="Emdad E.M."/>
            <person name="Islam M.M."/>
            <person name="Ahmed B."/>
            <person name="Halim A."/>
            <person name="Hossen Q.M.M."/>
            <person name="Hossain M.Z."/>
            <person name="Ahmed R."/>
            <person name="Khan M.M."/>
            <person name="Islam R."/>
            <person name="Rashid M.M."/>
            <person name="Khan S.A."/>
            <person name="Rahman M.S."/>
            <person name="Alam M."/>
            <person name="Yahiya A.S."/>
            <person name="Khan M.S."/>
            <person name="Azam M.S."/>
            <person name="Haque T."/>
            <person name="Lashkar M.Z.H."/>
            <person name="Akhand A.I."/>
            <person name="Morshed G."/>
            <person name="Roy S."/>
            <person name="Uddin K.S."/>
            <person name="Rabeya T."/>
            <person name="Hossain A.S."/>
            <person name="Chowdhury A."/>
            <person name="Snigdha A.R."/>
            <person name="Mortoza M.S."/>
            <person name="Matin S.A."/>
            <person name="Hoque S.M.E."/>
            <person name="Islam M.K."/>
            <person name="Roy D.K."/>
            <person name="Haider R."/>
            <person name="Moosa M.M."/>
            <person name="Elias S.M."/>
            <person name="Hasan A.M."/>
            <person name="Jahan S."/>
            <person name="Shafiuddin M."/>
            <person name="Mahmood N."/>
            <person name="Shommy N.S."/>
        </authorList>
    </citation>
    <scope>NUCLEOTIDE SEQUENCE [LARGE SCALE GENOMIC DNA]</scope>
    <source>
        <strain evidence="22">cv. O-4</strain>
    </source>
</reference>
<keyword evidence="4 16" id="KW-0808">Transferase</keyword>
<dbReference type="Proteomes" id="UP000187203">
    <property type="component" value="Unassembled WGS sequence"/>
</dbReference>
<dbReference type="Pfam" id="PF08276">
    <property type="entry name" value="PAN_2"/>
    <property type="match status" value="1"/>
</dbReference>
<dbReference type="InterPro" id="IPR024171">
    <property type="entry name" value="SRK-like_kinase"/>
</dbReference>
<protein>
    <recommendedName>
        <fullName evidence="16">Receptor-like serine/threonine-protein kinase</fullName>
        <ecNumber evidence="16">2.7.11.1</ecNumber>
    </recommendedName>
</protein>
<evidence type="ECO:0000256" key="9">
    <source>
        <dbReference type="ARBA" id="ARBA00022840"/>
    </source>
</evidence>
<dbReference type="SMART" id="SM00220">
    <property type="entry name" value="S_TKc"/>
    <property type="match status" value="1"/>
</dbReference>
<sequence length="727" mass="80650">MSLSSALENPITNSSSSSSTLMIADDGNLKLTNGMHGSDVVWSTKVSIQSNNNSVAVLLDNGNLVLKDNSSGEILWESFSHPGDTFLPGMRIGIMNVRTGDETFLVASKSSEDPSPGSFVGRVVTQSAPIIETFIWNGNDTHWRSGQWDGLRFVGIPQMDAVYFNGLSFVSNSQDGSQYFTFDSNSLIRFWYLSPQGPLQLINWDEGTKEFVVELQVPDNQCDLYKACGPNGICDKDESRICKCLEGFEPKSNQEWNKGNWSDGCVRRVELVCDKNSSSSSDGFLKLSGVKLPDRSQYQKPQENTGDACGFWCLNNCSCMAYSYVTGIGCMIWTGHLIDVQSFSSTGEDLFIRVAHSEIGKKKNNIKSKVILPVVAASISFFILCTLLAYGFFRWRVANQTGRSREALPEYDFADAINSLREIPRGIATGTNIIKQKDSLIFDFKDVIVATNNFSLTNKLGEGGFGPVYKGKLQDGKEIAVKRLSSQSGQGMEEFKNEIVFISKLQHRNLVRLLGCCVEGEEKLLVYEYMPNKSLDNFLFELVWDKRFNIIQGIAKGLLYLHRDSFLRVIHRDLKASNVLLDENMNPKISDFGLARTFQKTQDLANTHRVVGTLGYMSPEYVMGGRFSEKSDVFSFGVLVLEIVSGEKNSGFQNDKHINLLCYENPADRPNMPAVILQLNGGTEIPQPKQPAFVFQSDASHGGHGSNSDGNKYCSVNEVTFSATEGR</sequence>
<evidence type="ECO:0000256" key="17">
    <source>
        <dbReference type="SAM" id="Phobius"/>
    </source>
</evidence>
<dbReference type="PROSITE" id="PS50948">
    <property type="entry name" value="PAN"/>
    <property type="match status" value="1"/>
</dbReference>
<evidence type="ECO:0000313" key="22">
    <source>
        <dbReference type="Proteomes" id="UP000187203"/>
    </source>
</evidence>
<feature type="domain" description="Bulb-type lectin" evidence="19">
    <location>
        <begin position="1"/>
        <end position="79"/>
    </location>
</feature>
<evidence type="ECO:0000256" key="12">
    <source>
        <dbReference type="ARBA" id="ARBA00023157"/>
    </source>
</evidence>
<evidence type="ECO:0000256" key="4">
    <source>
        <dbReference type="ARBA" id="ARBA00022679"/>
    </source>
</evidence>
<dbReference type="SMART" id="SM00473">
    <property type="entry name" value="PAN_AP"/>
    <property type="match status" value="1"/>
</dbReference>
<dbReference type="PROSITE" id="PS00108">
    <property type="entry name" value="PROTEIN_KINASE_ST"/>
    <property type="match status" value="1"/>
</dbReference>